<evidence type="ECO:0000313" key="1">
    <source>
        <dbReference type="EMBL" id="RUO35093.1"/>
    </source>
</evidence>
<dbReference type="Proteomes" id="UP000287823">
    <property type="component" value="Unassembled WGS sequence"/>
</dbReference>
<sequence>MHAPADWIKGREPYGFLKYLKLYFWRQWYTVKSVIKKRGGILSDWLGANKPYLCAVRNLMLARLVS</sequence>
<keyword evidence="2" id="KW-1185">Reference proteome</keyword>
<dbReference type="AlphaFoldDB" id="A0A432WMS3"/>
<organism evidence="1 2">
    <name type="scientific">Aliidiomarina soli</name>
    <dbReference type="NCBI Taxonomy" id="1928574"/>
    <lineage>
        <taxon>Bacteria</taxon>
        <taxon>Pseudomonadati</taxon>
        <taxon>Pseudomonadota</taxon>
        <taxon>Gammaproteobacteria</taxon>
        <taxon>Alteromonadales</taxon>
        <taxon>Idiomarinaceae</taxon>
        <taxon>Aliidiomarina</taxon>
    </lineage>
</organism>
<accession>A0A432WMS3</accession>
<gene>
    <name evidence="1" type="ORF">CWE14_03605</name>
</gene>
<reference evidence="1 2" key="1">
    <citation type="journal article" date="2011" name="Front. Microbiol.">
        <title>Genomic signatures of strain selection and enhancement in Bacillus atrophaeus var. globigii, a historical biowarfare simulant.</title>
        <authorList>
            <person name="Gibbons H.S."/>
            <person name="Broomall S.M."/>
            <person name="McNew L.A."/>
            <person name="Daligault H."/>
            <person name="Chapman C."/>
            <person name="Bruce D."/>
            <person name="Karavis M."/>
            <person name="Krepps M."/>
            <person name="McGregor P.A."/>
            <person name="Hong C."/>
            <person name="Park K.H."/>
            <person name="Akmal A."/>
            <person name="Feldman A."/>
            <person name="Lin J.S."/>
            <person name="Chang W.E."/>
            <person name="Higgs B.W."/>
            <person name="Demirev P."/>
            <person name="Lindquist J."/>
            <person name="Liem A."/>
            <person name="Fochler E."/>
            <person name="Read T.D."/>
            <person name="Tapia R."/>
            <person name="Johnson S."/>
            <person name="Bishop-Lilly K.A."/>
            <person name="Detter C."/>
            <person name="Han C."/>
            <person name="Sozhamannan S."/>
            <person name="Rosenzweig C.N."/>
            <person name="Skowronski E.W."/>
        </authorList>
    </citation>
    <scope>NUCLEOTIDE SEQUENCE [LARGE SCALE GENOMIC DNA]</scope>
    <source>
        <strain evidence="1 2">Y4G10-17</strain>
    </source>
</reference>
<dbReference type="EMBL" id="PIPO01000001">
    <property type="protein sequence ID" value="RUO35093.1"/>
    <property type="molecule type" value="Genomic_DNA"/>
</dbReference>
<name>A0A432WMS3_9GAMM</name>
<protein>
    <submittedName>
        <fullName evidence="1">Uncharacterized protein</fullName>
    </submittedName>
</protein>
<evidence type="ECO:0000313" key="2">
    <source>
        <dbReference type="Proteomes" id="UP000287823"/>
    </source>
</evidence>
<comment type="caution">
    <text evidence="1">The sequence shown here is derived from an EMBL/GenBank/DDBJ whole genome shotgun (WGS) entry which is preliminary data.</text>
</comment>
<proteinExistence type="predicted"/>